<dbReference type="Gene3D" id="3.40.50.410">
    <property type="entry name" value="von Willebrand factor, type A domain"/>
    <property type="match status" value="1"/>
</dbReference>
<dbReference type="EMBL" id="JACOPN010000003">
    <property type="protein sequence ID" value="MBC5716941.1"/>
    <property type="molecule type" value="Genomic_DNA"/>
</dbReference>
<keyword evidence="4" id="KW-1185">Reference proteome</keyword>
<feature type="compositionally biased region" description="Polar residues" evidence="1">
    <location>
        <begin position="355"/>
        <end position="367"/>
    </location>
</feature>
<feature type="compositionally biased region" description="Low complexity" evidence="1">
    <location>
        <begin position="292"/>
        <end position="303"/>
    </location>
</feature>
<dbReference type="PANTHER" id="PTHR41248:SF1">
    <property type="entry name" value="NORD PROTEIN"/>
    <property type="match status" value="1"/>
</dbReference>
<evidence type="ECO:0000256" key="1">
    <source>
        <dbReference type="SAM" id="MobiDB-lite"/>
    </source>
</evidence>
<dbReference type="CDD" id="cd01454">
    <property type="entry name" value="vWA_norD_type"/>
    <property type="match status" value="1"/>
</dbReference>
<feature type="region of interest" description="Disordered" evidence="1">
    <location>
        <begin position="290"/>
        <end position="340"/>
    </location>
</feature>
<accession>A0A8J6M5F7</accession>
<name>A0A8J6M5F7_9FIRM</name>
<sequence length="724" mass="81483">MRTSHRQIRKRILDAKSKITDEEFFSSRAYNGYLTDLAEAATKRYKRPLRVRVVADHDDETVAFTDYHGIYINACNHITWSFPSRLLRSMSLEGLNAHECGHNLFTDERVWHSYFAGLAKGKFYPKMPDGLDSMQKLYAKDILEALTDDTDTVPMQVIMSTAHALSNILEDGYVDARYSYEFPGSPAKGIALNNLRYADTMPEITEMINRKYYDHSIVVNLLIQYVRAHEVNNLSGYTGEFIDKLYEYIPWIDESVYDDDARSRCEAANRILVDLWPMMQRCFDALRDKQKQAQQQAQQSSQQTAKGGSVSGSGQPGSGDDDNDGSQQGQQAVEEDLSSQLPKAAANFTIKTKPVPSNGTFTPNPGQMNAIRAQVERVIAEETSRIAAHLTNGITSSGNGGVDQNNEYEGNDYEHAADDIERLLSSMAEEKVTEELEEELSEELQREANAIRYGNAHRNIHVTVSRMAHVDQNLIDSYNRVAPELLMLSKRLQRSVSSALRDRRQGGKQTGLLIGKRLNQHALYRNDGRIFYNSRLPTEPINLSVGLLIDESGSMCSNDRITRARATAIVIQDFCESLGIPLLVVGHTAWSSHVELFSYSDFDTYDKNNRYRLMDMSARDCNRDGAALRFVAEKLSKQTSEVKILMIICDGQPNDDGYSGSAAEADLRGIKLEYARKGVKIYAAAIGEDRPRIERIYGDGYLDITNLQELPVMLTNLIVRSLPH</sequence>
<dbReference type="Pfam" id="PF00092">
    <property type="entry name" value="VWA"/>
    <property type="match status" value="1"/>
</dbReference>
<dbReference type="InterPro" id="IPR036465">
    <property type="entry name" value="vWFA_dom_sf"/>
</dbReference>
<proteinExistence type="predicted"/>
<dbReference type="AlphaFoldDB" id="A0A8J6M5F7"/>
<feature type="region of interest" description="Disordered" evidence="1">
    <location>
        <begin position="348"/>
        <end position="367"/>
    </location>
</feature>
<reference evidence="3" key="1">
    <citation type="submission" date="2020-08" db="EMBL/GenBank/DDBJ databases">
        <title>Genome public.</title>
        <authorList>
            <person name="Liu C."/>
            <person name="Sun Q."/>
        </authorList>
    </citation>
    <scope>NUCLEOTIDE SEQUENCE</scope>
    <source>
        <strain evidence="3">BX5</strain>
    </source>
</reference>
<evidence type="ECO:0000313" key="3">
    <source>
        <dbReference type="EMBL" id="MBC5716941.1"/>
    </source>
</evidence>
<comment type="caution">
    <text evidence="3">The sequence shown here is derived from an EMBL/GenBank/DDBJ whole genome shotgun (WGS) entry which is preliminary data.</text>
</comment>
<dbReference type="InterPro" id="IPR051928">
    <property type="entry name" value="NorD/CobT"/>
</dbReference>
<evidence type="ECO:0000259" key="2">
    <source>
        <dbReference type="PROSITE" id="PS50234"/>
    </source>
</evidence>
<protein>
    <submittedName>
        <fullName evidence="3">Nitric oxide reductase activation protein NorD</fullName>
    </submittedName>
</protein>
<dbReference type="Proteomes" id="UP000602260">
    <property type="component" value="Unassembled WGS sequence"/>
</dbReference>
<dbReference type="PANTHER" id="PTHR41248">
    <property type="entry name" value="NORD PROTEIN"/>
    <property type="match status" value="1"/>
</dbReference>
<dbReference type="InterPro" id="IPR002035">
    <property type="entry name" value="VWF_A"/>
</dbReference>
<dbReference type="SUPFAM" id="SSF53300">
    <property type="entry name" value="vWA-like"/>
    <property type="match status" value="1"/>
</dbReference>
<feature type="domain" description="VWFA" evidence="2">
    <location>
        <begin position="544"/>
        <end position="722"/>
    </location>
</feature>
<gene>
    <name evidence="3" type="ORF">H8S55_06380</name>
</gene>
<evidence type="ECO:0000313" key="4">
    <source>
        <dbReference type="Proteomes" id="UP000602260"/>
    </source>
</evidence>
<dbReference type="RefSeq" id="WP_186878260.1">
    <property type="nucleotide sequence ID" value="NZ_JACOPN010000003.1"/>
</dbReference>
<dbReference type="PROSITE" id="PS50234">
    <property type="entry name" value="VWFA"/>
    <property type="match status" value="1"/>
</dbReference>
<organism evidence="3 4">
    <name type="scientific">Flintibacter faecis</name>
    <dbReference type="NCBI Taxonomy" id="2763047"/>
    <lineage>
        <taxon>Bacteria</taxon>
        <taxon>Bacillati</taxon>
        <taxon>Bacillota</taxon>
        <taxon>Clostridia</taxon>
        <taxon>Eubacteriales</taxon>
        <taxon>Flintibacter</taxon>
    </lineage>
</organism>